<feature type="transmembrane region" description="Helical" evidence="1">
    <location>
        <begin position="52"/>
        <end position="74"/>
    </location>
</feature>
<reference evidence="2 3" key="1">
    <citation type="submission" date="2021-05" db="EMBL/GenBank/DDBJ databases">
        <title>A Polyphasic approach of four new species of the genus Ohtaekwangia: Ohtaekwangia histidinii sp. nov., Ohtaekwangia cretensis sp. nov., Ohtaekwangia indiensis sp. nov., Ohtaekwangia reichenbachii sp. nov. from diverse environment.</title>
        <authorList>
            <person name="Octaviana S."/>
        </authorList>
    </citation>
    <scope>NUCLEOTIDE SEQUENCE [LARGE SCALE GENOMIC DNA]</scope>
    <source>
        <strain evidence="2 3">PWU37</strain>
    </source>
</reference>
<evidence type="ECO:0000313" key="3">
    <source>
        <dbReference type="Proteomes" id="UP001319180"/>
    </source>
</evidence>
<evidence type="ECO:0000256" key="1">
    <source>
        <dbReference type="SAM" id="Phobius"/>
    </source>
</evidence>
<dbReference type="Proteomes" id="UP001319180">
    <property type="component" value="Unassembled WGS sequence"/>
</dbReference>
<keyword evidence="1" id="KW-0472">Membrane</keyword>
<keyword evidence="3" id="KW-1185">Reference proteome</keyword>
<protein>
    <recommendedName>
        <fullName evidence="4">Phage abortive infection protein</fullName>
    </recommendedName>
</protein>
<name>A0AAP2DCH8_9BACT</name>
<comment type="caution">
    <text evidence="2">The sequence shown here is derived from an EMBL/GenBank/DDBJ whole genome shotgun (WGS) entry which is preliminary data.</text>
</comment>
<sequence length="322" mass="36660">MKKKNSNSLTNITLAVTWGSVLFTGILIYLFARRVPFPAGSSNMIDPAIFGQLGDVVGGIVGTAAGLLTMYLVLRTYHSQKDELEATQNALYDQRAETSVFAMLSTLREIVNETSGTVTVMYLDGHTGSSEMKGREYIHNVRLDVKRNLAYPTGFNRELMYNPATLQFHIYFQSLTSLTSTGPRVLTKMPGPDSYTVDQVRTSTGQAFLTALKPHYHNFDHYFRYFRNTLEYIASIEYTEDKARYFALVTAQLSQDELVMLFYYTISADTEFRALVDDLGILAPILMPEALFDPWHHWLLPKTRFKFLTNEEWDQKSKISNT</sequence>
<organism evidence="2 3">
    <name type="scientific">Dawidia soli</name>
    <dbReference type="NCBI Taxonomy" id="2782352"/>
    <lineage>
        <taxon>Bacteria</taxon>
        <taxon>Pseudomonadati</taxon>
        <taxon>Bacteroidota</taxon>
        <taxon>Cytophagia</taxon>
        <taxon>Cytophagales</taxon>
        <taxon>Chryseotaleaceae</taxon>
        <taxon>Dawidia</taxon>
    </lineage>
</organism>
<feature type="transmembrane region" description="Helical" evidence="1">
    <location>
        <begin position="12"/>
        <end position="32"/>
    </location>
</feature>
<evidence type="ECO:0000313" key="2">
    <source>
        <dbReference type="EMBL" id="MBT1688862.1"/>
    </source>
</evidence>
<proteinExistence type="predicted"/>
<dbReference type="Pfam" id="PF16872">
    <property type="entry name" value="putAbiC"/>
    <property type="match status" value="1"/>
</dbReference>
<keyword evidence="1" id="KW-0812">Transmembrane</keyword>
<keyword evidence="1" id="KW-1133">Transmembrane helix</keyword>
<dbReference type="EMBL" id="JAHESC010000032">
    <property type="protein sequence ID" value="MBT1688862.1"/>
    <property type="molecule type" value="Genomic_DNA"/>
</dbReference>
<accession>A0AAP2DCH8</accession>
<evidence type="ECO:0008006" key="4">
    <source>
        <dbReference type="Google" id="ProtNLM"/>
    </source>
</evidence>
<dbReference type="InterPro" id="IPR031709">
    <property type="entry name" value="PutAbiC"/>
</dbReference>
<dbReference type="AlphaFoldDB" id="A0AAP2DCH8"/>
<dbReference type="RefSeq" id="WP_254092089.1">
    <property type="nucleotide sequence ID" value="NZ_JAHESC010000032.1"/>
</dbReference>
<gene>
    <name evidence="2" type="ORF">KK078_20000</name>
</gene>